<reference evidence="1" key="1">
    <citation type="submission" date="2023-08" db="EMBL/GenBank/DDBJ databases">
        <authorList>
            <person name="Alioto T."/>
            <person name="Alioto T."/>
            <person name="Gomez Garrido J."/>
        </authorList>
    </citation>
    <scope>NUCLEOTIDE SEQUENCE</scope>
</reference>
<name>A0AA36AVM5_OCTVU</name>
<evidence type="ECO:0000313" key="1">
    <source>
        <dbReference type="EMBL" id="CAI9723136.1"/>
    </source>
</evidence>
<proteinExistence type="predicted"/>
<dbReference type="Proteomes" id="UP001162480">
    <property type="component" value="Chromosome 5"/>
</dbReference>
<dbReference type="EMBL" id="OX597818">
    <property type="protein sequence ID" value="CAI9723136.1"/>
    <property type="molecule type" value="Genomic_DNA"/>
</dbReference>
<sequence>MSVNHTVHHEDISHSEDNAQVYDNLLNELYHEMFPALLCREQEENNAIVQDTMTNSAKNTLIDKNEIEKTKPNRRGFASAVTVNHETISINPKDLEKYKKFPKTSPCLSCIVLYVALSG</sequence>
<accession>A0AA36AVM5</accession>
<keyword evidence="2" id="KW-1185">Reference proteome</keyword>
<evidence type="ECO:0000313" key="2">
    <source>
        <dbReference type="Proteomes" id="UP001162480"/>
    </source>
</evidence>
<organism evidence="1 2">
    <name type="scientific">Octopus vulgaris</name>
    <name type="common">Common octopus</name>
    <dbReference type="NCBI Taxonomy" id="6645"/>
    <lineage>
        <taxon>Eukaryota</taxon>
        <taxon>Metazoa</taxon>
        <taxon>Spiralia</taxon>
        <taxon>Lophotrochozoa</taxon>
        <taxon>Mollusca</taxon>
        <taxon>Cephalopoda</taxon>
        <taxon>Coleoidea</taxon>
        <taxon>Octopodiformes</taxon>
        <taxon>Octopoda</taxon>
        <taxon>Incirrata</taxon>
        <taxon>Octopodidae</taxon>
        <taxon>Octopus</taxon>
    </lineage>
</organism>
<gene>
    <name evidence="1" type="ORF">OCTVUL_1B011837</name>
</gene>
<dbReference type="AlphaFoldDB" id="A0AA36AVM5"/>
<protein>
    <submittedName>
        <fullName evidence="1">Uncharacterized protein</fullName>
    </submittedName>
</protein>